<keyword evidence="2" id="KW-1185">Reference proteome</keyword>
<gene>
    <name evidence="1" type="ORF">SAMN04488047_13122</name>
</gene>
<evidence type="ECO:0000313" key="1">
    <source>
        <dbReference type="EMBL" id="SFQ07275.1"/>
    </source>
</evidence>
<organism evidence="1 2">
    <name type="scientific">Tranquillimonas alkanivorans</name>
    <dbReference type="NCBI Taxonomy" id="441119"/>
    <lineage>
        <taxon>Bacteria</taxon>
        <taxon>Pseudomonadati</taxon>
        <taxon>Pseudomonadota</taxon>
        <taxon>Alphaproteobacteria</taxon>
        <taxon>Rhodobacterales</taxon>
        <taxon>Roseobacteraceae</taxon>
        <taxon>Tranquillimonas</taxon>
    </lineage>
</organism>
<reference evidence="1 2" key="1">
    <citation type="submission" date="2016-10" db="EMBL/GenBank/DDBJ databases">
        <authorList>
            <person name="de Groot N.N."/>
        </authorList>
    </citation>
    <scope>NUCLEOTIDE SEQUENCE [LARGE SCALE GENOMIC DNA]</scope>
    <source>
        <strain evidence="1 2">DSM 19547</strain>
    </source>
</reference>
<protein>
    <submittedName>
        <fullName evidence="1">Uncharacterized protein</fullName>
    </submittedName>
</protein>
<dbReference type="RefSeq" id="WP_177215271.1">
    <property type="nucleotide sequence ID" value="NZ_FOXA01000031.1"/>
</dbReference>
<evidence type="ECO:0000313" key="2">
    <source>
        <dbReference type="Proteomes" id="UP000199356"/>
    </source>
</evidence>
<dbReference type="STRING" id="441119.SAMN04488047_13122"/>
<sequence>MLFSITFGAFANRRVGVRIDMGIVHPDFAGAYLAEVECDGALYHSK</sequence>
<dbReference type="AlphaFoldDB" id="A0A1I5VID5"/>
<accession>A0A1I5VID5</accession>
<dbReference type="Proteomes" id="UP000199356">
    <property type="component" value="Unassembled WGS sequence"/>
</dbReference>
<proteinExistence type="predicted"/>
<dbReference type="EMBL" id="FOXA01000031">
    <property type="protein sequence ID" value="SFQ07275.1"/>
    <property type="molecule type" value="Genomic_DNA"/>
</dbReference>
<name>A0A1I5VID5_9RHOB</name>